<accession>A0ABT9VQ19</accession>
<comment type="caution">
    <text evidence="1">The sequence shown here is derived from an EMBL/GenBank/DDBJ whole genome shotgun (WGS) entry which is preliminary data.</text>
</comment>
<evidence type="ECO:0008006" key="3">
    <source>
        <dbReference type="Google" id="ProtNLM"/>
    </source>
</evidence>
<organism evidence="1 2">
    <name type="scientific">Aeribacillus alveayuensis</name>
    <dbReference type="NCBI Taxonomy" id="279215"/>
    <lineage>
        <taxon>Bacteria</taxon>
        <taxon>Bacillati</taxon>
        <taxon>Bacillota</taxon>
        <taxon>Bacilli</taxon>
        <taxon>Bacillales</taxon>
        <taxon>Bacillaceae</taxon>
        <taxon>Aeribacillus</taxon>
    </lineage>
</organism>
<reference evidence="1 2" key="1">
    <citation type="submission" date="2023-07" db="EMBL/GenBank/DDBJ databases">
        <title>Genomic Encyclopedia of Type Strains, Phase IV (KMG-IV): sequencing the most valuable type-strain genomes for metagenomic binning, comparative biology and taxonomic classification.</title>
        <authorList>
            <person name="Goeker M."/>
        </authorList>
    </citation>
    <scope>NUCLEOTIDE SEQUENCE [LARGE SCALE GENOMIC DNA]</scope>
    <source>
        <strain evidence="1 2">DSM 19092</strain>
    </source>
</reference>
<dbReference type="RefSeq" id="WP_200894655.1">
    <property type="nucleotide sequence ID" value="NZ_JAUSTR010000009.1"/>
</dbReference>
<keyword evidence="2" id="KW-1185">Reference proteome</keyword>
<dbReference type="EMBL" id="JAUSTR010000009">
    <property type="protein sequence ID" value="MDQ0163074.1"/>
    <property type="molecule type" value="Genomic_DNA"/>
</dbReference>
<protein>
    <recommendedName>
        <fullName evidence="3">Cytosolic protein</fullName>
    </recommendedName>
</protein>
<name>A0ABT9VQ19_9BACI</name>
<sequence length="57" mass="6889">MYNGRDMTELSMISKRKWSTEELSHFHHAFQQILPYLNIEGQTMYREIVEEIKARNS</sequence>
<gene>
    <name evidence="1" type="ORF">J2S06_002151</name>
</gene>
<evidence type="ECO:0000313" key="2">
    <source>
        <dbReference type="Proteomes" id="UP001225646"/>
    </source>
</evidence>
<evidence type="ECO:0000313" key="1">
    <source>
        <dbReference type="EMBL" id="MDQ0163074.1"/>
    </source>
</evidence>
<dbReference type="Proteomes" id="UP001225646">
    <property type="component" value="Unassembled WGS sequence"/>
</dbReference>
<proteinExistence type="predicted"/>